<dbReference type="EMBL" id="JBGOOT010000002">
    <property type="protein sequence ID" value="MEZ8194205.1"/>
    <property type="molecule type" value="Genomic_DNA"/>
</dbReference>
<accession>A0ABV4M433</accession>
<sequence>MESEIIVPLNSFVHRVHDKLWFSDLVSNLDCSLKRIRRSRHWTLLGKEHRLTQLRNELSDDHYLWVKQAIDKALPKRDICLAELIECNPNITLNQLITVSGCTISEARLAIDAFESLDLD</sequence>
<gene>
    <name evidence="1" type="ORF">ACED38_04795</name>
</gene>
<reference evidence="1 2" key="1">
    <citation type="submission" date="2024-06" db="EMBL/GenBank/DDBJ databases">
        <authorList>
            <person name="Steensen K."/>
            <person name="Seneca J."/>
            <person name="Bartlau N."/>
            <person name="Yu A.X."/>
            <person name="Polz M.F."/>
        </authorList>
    </citation>
    <scope>NUCLEOTIDE SEQUENCE [LARGE SCALE GENOMIC DNA]</scope>
    <source>
        <strain evidence="1 2">FF146</strain>
    </source>
</reference>
<keyword evidence="2" id="KW-1185">Reference proteome</keyword>
<evidence type="ECO:0000313" key="2">
    <source>
        <dbReference type="Proteomes" id="UP001569153"/>
    </source>
</evidence>
<organism evidence="1 2">
    <name type="scientific">Vibrio cortegadensis</name>
    <dbReference type="NCBI Taxonomy" id="1328770"/>
    <lineage>
        <taxon>Bacteria</taxon>
        <taxon>Pseudomonadati</taxon>
        <taxon>Pseudomonadota</taxon>
        <taxon>Gammaproteobacteria</taxon>
        <taxon>Vibrionales</taxon>
        <taxon>Vibrionaceae</taxon>
        <taxon>Vibrio</taxon>
    </lineage>
</organism>
<protein>
    <submittedName>
        <fullName evidence="1">Ribosome recycling factor family protein</fullName>
    </submittedName>
</protein>
<proteinExistence type="predicted"/>
<dbReference type="Proteomes" id="UP001569153">
    <property type="component" value="Unassembled WGS sequence"/>
</dbReference>
<comment type="caution">
    <text evidence="1">The sequence shown here is derived from an EMBL/GenBank/DDBJ whole genome shotgun (WGS) entry which is preliminary data.</text>
</comment>
<evidence type="ECO:0000313" key="1">
    <source>
        <dbReference type="EMBL" id="MEZ8194205.1"/>
    </source>
</evidence>
<dbReference type="Pfam" id="PF12614">
    <property type="entry name" value="RRF_GI"/>
    <property type="match status" value="1"/>
</dbReference>
<dbReference type="RefSeq" id="WP_261889992.1">
    <property type="nucleotide sequence ID" value="NZ_AP025473.1"/>
</dbReference>
<name>A0ABV4M433_9VIBR</name>
<dbReference type="InterPro" id="IPR022253">
    <property type="entry name" value="Ribosome_recyc_fac_bac"/>
</dbReference>